<evidence type="ECO:0000259" key="1">
    <source>
        <dbReference type="Pfam" id="PF12275"/>
    </source>
</evidence>
<accession>G0A3I8</accession>
<organism evidence="2 3">
    <name type="scientific">Methylomonas methanica (strain DSM 25384 / MC09)</name>
    <dbReference type="NCBI Taxonomy" id="857087"/>
    <lineage>
        <taxon>Bacteria</taxon>
        <taxon>Pseudomonadati</taxon>
        <taxon>Pseudomonadota</taxon>
        <taxon>Gammaproteobacteria</taxon>
        <taxon>Methylococcales</taxon>
        <taxon>Methylococcaceae</taxon>
        <taxon>Methylomonas</taxon>
    </lineage>
</organism>
<dbReference type="KEGG" id="mmt:Metme_1871"/>
<dbReference type="eggNOG" id="COG0454">
    <property type="taxonomic scope" value="Bacteria"/>
</dbReference>
<keyword evidence="3" id="KW-1185">Reference proteome</keyword>
<dbReference type="EMBL" id="CP002738">
    <property type="protein sequence ID" value="AEG00287.1"/>
    <property type="molecule type" value="Genomic_DNA"/>
</dbReference>
<protein>
    <recommendedName>
        <fullName evidence="1">DUF3616 domain-containing protein</fullName>
    </recommendedName>
</protein>
<reference evidence="3" key="3">
    <citation type="submission" date="2011-05" db="EMBL/GenBank/DDBJ databases">
        <title>Complete sequence of Methylomonas methanica MC09.</title>
        <authorList>
            <consortium name="US DOE Joint Genome Institute"/>
            <person name="Lucas S."/>
            <person name="Han J."/>
            <person name="Lapidus A."/>
            <person name="Cheng J.-F."/>
            <person name="Goodwin L."/>
            <person name="Pitluck S."/>
            <person name="Peters L."/>
            <person name="Mikhailova N."/>
            <person name="Teshima H."/>
            <person name="Han C."/>
            <person name="Tapia R."/>
            <person name="Land M."/>
            <person name="Hauser L."/>
            <person name="Kyrpides N."/>
            <person name="Ivanova N."/>
            <person name="Pagani I."/>
            <person name="Stein L."/>
            <person name="Woyke T."/>
        </authorList>
    </citation>
    <scope>NUCLEOTIDE SEQUENCE [LARGE SCALE GENOMIC DNA]</scope>
    <source>
        <strain evidence="3">MC09</strain>
    </source>
</reference>
<evidence type="ECO:0000313" key="2">
    <source>
        <dbReference type="EMBL" id="AEG00287.1"/>
    </source>
</evidence>
<dbReference type="Proteomes" id="UP000008888">
    <property type="component" value="Chromosome"/>
</dbReference>
<dbReference type="STRING" id="857087.Metme_1871"/>
<dbReference type="RefSeq" id="WP_013818538.1">
    <property type="nucleotide sequence ID" value="NC_015572.1"/>
</dbReference>
<evidence type="ECO:0000313" key="3">
    <source>
        <dbReference type="Proteomes" id="UP000008888"/>
    </source>
</evidence>
<dbReference type="OrthoDB" id="423529at2"/>
<dbReference type="AlphaFoldDB" id="G0A3I8"/>
<reference key="2">
    <citation type="submission" date="2011-05" db="EMBL/GenBank/DDBJ databases">
        <title>Complete genome sequence of the aerobic marine methanotroph Methylomonas methanica MC09.</title>
        <authorList>
            <person name="Boden R."/>
            <person name="Cunliffe M."/>
            <person name="Scanlan J."/>
            <person name="Moussard H."/>
            <person name="Kits K.D."/>
            <person name="Klotz M."/>
            <person name="Jetten M."/>
            <person name="Vuilleumier S."/>
            <person name="Han J."/>
            <person name="Peters L."/>
            <person name="Mikhailova N."/>
            <person name="Teshima H."/>
            <person name="Tapia R."/>
            <person name="Kyrpides N."/>
            <person name="Ivanova N."/>
            <person name="Pagani I."/>
            <person name="Cheng J.-F."/>
            <person name="Goodwin L."/>
            <person name="Han C."/>
            <person name="Hauser L."/>
            <person name="Land M."/>
            <person name="Lapidus A."/>
            <person name="Lucas S."/>
            <person name="Pitluck S."/>
            <person name="Woyke T."/>
            <person name="Stein L.Y."/>
            <person name="Murrell C."/>
        </authorList>
    </citation>
    <scope>NUCLEOTIDE SEQUENCE</scope>
    <source>
        <strain>MC09</strain>
    </source>
</reference>
<dbReference type="InterPro" id="IPR022060">
    <property type="entry name" value="DUF3616"/>
</dbReference>
<reference evidence="2 3" key="1">
    <citation type="journal article" date="2011" name="J. Bacteriol.">
        <title>Complete Genome Sequence of the Aerobic Marine Methanotroph Methylomonas methanica MC09.</title>
        <authorList>
            <person name="Boden R."/>
            <person name="Cunliffe M."/>
            <person name="Scanlan J."/>
            <person name="Moussard H."/>
            <person name="Kits K.D."/>
            <person name="Klotz M.G."/>
            <person name="Jetten M.S."/>
            <person name="Vuilleumier S."/>
            <person name="Han J."/>
            <person name="Peters L."/>
            <person name="Mikhailova N."/>
            <person name="Teshima H."/>
            <person name="Tapia R."/>
            <person name="Kyrpides N."/>
            <person name="Ivanova N."/>
            <person name="Pagani I."/>
            <person name="Cheng J.F."/>
            <person name="Goodwin L."/>
            <person name="Han C."/>
            <person name="Hauser L."/>
            <person name="Land M.L."/>
            <person name="Lapidus A."/>
            <person name="Lucas S."/>
            <person name="Pitluck S."/>
            <person name="Woyke T."/>
            <person name="Stein L."/>
            <person name="Murrell J.C."/>
        </authorList>
    </citation>
    <scope>NUCLEOTIDE SEQUENCE [LARGE SCALE GENOMIC DNA]</scope>
    <source>
        <strain evidence="2 3">MC09</strain>
    </source>
</reference>
<proteinExistence type="predicted"/>
<dbReference type="Pfam" id="PF12275">
    <property type="entry name" value="DUF3616"/>
    <property type="match status" value="1"/>
</dbReference>
<dbReference type="HOGENOM" id="CLU_039497_0_0_6"/>
<feature type="domain" description="DUF3616" evidence="1">
    <location>
        <begin position="31"/>
        <end position="361"/>
    </location>
</feature>
<sequence length="366" mass="40764">MTTHRPCRQVELQFEPKLNELGKNKRLANGLSAVVQIEDTLWLAHDETATLERLTLSETTPSNLVLTADHRRFSLHEFLTLPVPSETDHSPQQEVDIEGLAYADGYIWLVGSHSLKRKKPKSDQDVESNQNRLASVIREGNRFLVARIPVEAHKGCYRLCKTHKKHTAACLQGDENGNELTTALASDPHLSAFLNIPGKDNGFDIEGLAVVNKRLFLGLRGPVLRGWAIILEIELDEQGRHLQAIGPDKQLYRKHFLQLGGLGVRDLCFQNSDLLILAGPSMVLDGPVTVFRWRNAARIQQESFLSSEQLQPVLKLPYGEGNDHPEGMSLFCTKQAGPSLIIVNDTASPQRQTSPNTLLADVFELP</sequence>
<name>G0A3I8_METMM</name>
<gene>
    <name evidence="2" type="ordered locus">Metme_1871</name>
</gene>